<name>Q0CRW0_ASPTN</name>
<dbReference type="InterPro" id="IPR009081">
    <property type="entry name" value="PP-bd_ACP"/>
</dbReference>
<keyword evidence="2" id="KW-0597">Phosphoprotein</keyword>
<dbReference type="GO" id="GO:0030639">
    <property type="term" value="P:polyketide biosynthetic process"/>
    <property type="evidence" value="ECO:0007669"/>
    <property type="project" value="UniProtKB-ARBA"/>
</dbReference>
<feature type="active site" description="Proton donor; for dehydratase activity" evidence="7">
    <location>
        <position position="269"/>
    </location>
</feature>
<dbReference type="STRING" id="341663.Q0CRW0"/>
<dbReference type="HOGENOM" id="CLU_000022_31_0_1"/>
<feature type="domain" description="PKS/mFAS DH" evidence="9">
    <location>
        <begin position="53"/>
        <end position="362"/>
    </location>
</feature>
<dbReference type="Gene3D" id="1.10.1200.10">
    <property type="entry name" value="ACP-like"/>
    <property type="match status" value="1"/>
</dbReference>
<dbReference type="Pfam" id="PF21089">
    <property type="entry name" value="PKS_DH_N"/>
    <property type="match status" value="1"/>
</dbReference>
<dbReference type="InterPro" id="IPR013968">
    <property type="entry name" value="PKS_KR"/>
</dbReference>
<dbReference type="InterPro" id="IPR049551">
    <property type="entry name" value="PKS_DH_C"/>
</dbReference>
<dbReference type="GO" id="GO:1901336">
    <property type="term" value="P:lactone biosynthetic process"/>
    <property type="evidence" value="ECO:0007669"/>
    <property type="project" value="UniProtKB-ARBA"/>
</dbReference>
<evidence type="ECO:0000256" key="4">
    <source>
        <dbReference type="ARBA" id="ARBA00022857"/>
    </source>
</evidence>
<dbReference type="PANTHER" id="PTHR43775:SF29">
    <property type="entry name" value="ASPERFURANONE POLYKETIDE SYNTHASE AFOG-RELATED"/>
    <property type="match status" value="1"/>
</dbReference>
<accession>Q0CRW0</accession>
<evidence type="ECO:0000256" key="6">
    <source>
        <dbReference type="ARBA" id="ARBA00023315"/>
    </source>
</evidence>
<dbReference type="Gene3D" id="3.10.129.110">
    <property type="entry name" value="Polyketide synthase dehydratase"/>
    <property type="match status" value="1"/>
</dbReference>
<dbReference type="InterPro" id="IPR020843">
    <property type="entry name" value="ER"/>
</dbReference>
<evidence type="ECO:0000256" key="1">
    <source>
        <dbReference type="ARBA" id="ARBA00022450"/>
    </source>
</evidence>
<dbReference type="Gene3D" id="3.40.50.720">
    <property type="entry name" value="NAD(P)-binding Rossmann-like Domain"/>
    <property type="match status" value="2"/>
</dbReference>
<dbReference type="SUPFAM" id="SSF51735">
    <property type="entry name" value="NAD(P)-binding Rossmann-fold domains"/>
    <property type="match status" value="2"/>
</dbReference>
<dbReference type="InterPro" id="IPR049552">
    <property type="entry name" value="PKS_DH_N"/>
</dbReference>
<dbReference type="SUPFAM" id="SSF53335">
    <property type="entry name" value="S-adenosyl-L-methionine-dependent methyltransferases"/>
    <property type="match status" value="1"/>
</dbReference>
<dbReference type="SMART" id="SM00826">
    <property type="entry name" value="PKS_DH"/>
    <property type="match status" value="1"/>
</dbReference>
<dbReference type="VEuPathDB" id="FungiDB:ATEG_03574"/>
<dbReference type="GO" id="GO:0031177">
    <property type="term" value="F:phosphopantetheine binding"/>
    <property type="evidence" value="ECO:0007669"/>
    <property type="project" value="InterPro"/>
</dbReference>
<dbReference type="InterPro" id="IPR049900">
    <property type="entry name" value="PKS_mFAS_DH"/>
</dbReference>
<dbReference type="Pfam" id="PF13602">
    <property type="entry name" value="ADH_zinc_N_2"/>
    <property type="match status" value="1"/>
</dbReference>
<keyword evidence="1" id="KW-0596">Phosphopantetheine</keyword>
<dbReference type="InterPro" id="IPR057326">
    <property type="entry name" value="KR_dom"/>
</dbReference>
<dbReference type="CDD" id="cd05195">
    <property type="entry name" value="enoyl_red"/>
    <property type="match status" value="1"/>
</dbReference>
<feature type="region of interest" description="N-terminal hotdog fold" evidence="7">
    <location>
        <begin position="53"/>
        <end position="186"/>
    </location>
</feature>
<keyword evidence="6" id="KW-0012">Acyltransferase</keyword>
<dbReference type="InterPro" id="IPR013154">
    <property type="entry name" value="ADH-like_N"/>
</dbReference>
<dbReference type="Pfam" id="PF14765">
    <property type="entry name" value="PS-DH"/>
    <property type="match status" value="1"/>
</dbReference>
<dbReference type="SMART" id="SM00822">
    <property type="entry name" value="PKS_KR"/>
    <property type="match status" value="1"/>
</dbReference>
<keyword evidence="5" id="KW-0511">Multifunctional enzyme</keyword>
<evidence type="ECO:0000259" key="8">
    <source>
        <dbReference type="PROSITE" id="PS50075"/>
    </source>
</evidence>
<dbReference type="GeneID" id="4317920"/>
<feature type="active site" description="Proton acceptor; for dehydratase activity" evidence="7">
    <location>
        <position position="84"/>
    </location>
</feature>
<dbReference type="InterPro" id="IPR042104">
    <property type="entry name" value="PKS_dehydratase_sf"/>
</dbReference>
<sequence>MGSSLNLAAVNNTTSKDARVLTDLPSYEWSKETRYIHEYPRSVQEKHPGHHYNPLLGWKIPSEGNDHIFRQVFTLDEMPWIRDHEVAGDAIFPFVGFVRQAVEAFKAIPKTTSEVSSVSLRELHIKRSLRVDNAGRVDMITKLRPAETGMGAFSSTIWVFEVMTWTESAGWTVHAHGRIGSEAVDFAAGGGPERTMAEEVLSMAQPTATDAEREYKILQESGISFGPRFRNMIALWAAPGIAVHETQPPRTDEDSFQGSHTFLELVTLDSMLHSAGIAIGRDDNNGGIRPVYVPVCSSRLQLSTIPVTAEHRFITVTRRLERDRKSGTSRINFVVFVITQSGRVPYLELDMTLQRITQLNNIVNLSREELPEGFYDTLVPHIGFADGKMLARHFADNNLVASGRHMRHQLANVSLHFLACALKTTTDVNRAIIPFHHQKFLHWAKELVADAVIPQVTPQLIEEVSKCSAVGELLRAVGEQIPQILRGQVQPLELMMKDGLLTRSYEDSITLHTCNKALAAYVSGLGEINPELRILEVGAGTGSATLPILEALSGGEATDNDSVPNFSSYHYTDISTGFFENARRKLSRWPQLTYQKLDIRHHPAEQGFKVGSYDLVIAVNVLHATPDLKATVQHVRALLKPGTGKLGIVEHTDNNDPTVLPFALLPDWWSVSDEFRQSRGGPLMSREHWNRLLVSAGFSGVEGAVESGEDSLFWTSMVEEHTDFLSDALDEVTIYGSLTDPSEIKLAESVARAMSEIPHLPIPRVKPLAELDDVQGSYSILLDNPQRSVLSTISSEDEFNKLKSVLLSSKGLLWVSPENRCPEYARIKGILRTLRLEESARKFLQVDGIPLDSIRGASAVAHLALALVRDKAPAAFREQEFVWHNDMLHVPRLRKLQEARETFALESGISICKEQPIWQSHGPENVLRLSIETPGDLDSIYFERHSLSRTALCDDEILIQVSAVGINFRDVLALLGRIPWSPPGREGTGTVMQVGANVSHLQAGDRVFFMVLEGALGTYVRTPGQFARKVPQSISTADAAGLVAAYVTALVCLDHVARIRQGESVLIHAASGAVGQACILLAQTRGADVFVTAGSAEKRQFLHETFEIPESHISSSRTLEFRHRVLKQTGGKGVDVVVNCLSGQLLQETWSMVTDFGRFVEIGKKDILENSHLSMGKFSCNVTFAAVDLTQYFHQRPEVLHSCLDEIVDMLEAKAIWPIQPVTPIPISDIQSGLRRLQSGHNIGKIVAILGPDERVKAERQSPLQQKEKPLQADATYLITGGTGGIGRSLVPMLLDNGAANIVLLGRSGDSSRDVKRLIQQYSRPQCGIQVRAIACDVVSRVSLSTALHAVKDLPPVRGVIHGSLYLRDSLFVNATFEDWRKISGPKIDAAWHIHELLPGLDFFVALSSGIGIVGNVGQSIYGGSSTFLDAFAQYRARQHLHSVSISLPVIDDIGYVKEREGLRARLMEENVSFKLSIAQVLAAVKGAIIGRSSGLNKDSRAFLFVREDSVASQGWENRWHYLYPARRRNAAKVAGSGQDVDRSTPSGEEGRLEALCNKVSSITMIDREDVTPSRSLSEYGLDSLVAVELRHWIRREFGADLALTHIVGAESLQALSSRIVAQGLMGKETCVS</sequence>
<dbReference type="Proteomes" id="UP000007963">
    <property type="component" value="Unassembled WGS sequence"/>
</dbReference>
<evidence type="ECO:0000313" key="10">
    <source>
        <dbReference type="EMBL" id="EAU36848.1"/>
    </source>
</evidence>
<dbReference type="Pfam" id="PF00550">
    <property type="entry name" value="PP-binding"/>
    <property type="match status" value="1"/>
</dbReference>
<dbReference type="GO" id="GO:0016491">
    <property type="term" value="F:oxidoreductase activity"/>
    <property type="evidence" value="ECO:0007669"/>
    <property type="project" value="InterPro"/>
</dbReference>
<dbReference type="InterPro" id="IPR013217">
    <property type="entry name" value="Methyltransf_12"/>
</dbReference>
<dbReference type="Pfam" id="PF08240">
    <property type="entry name" value="ADH_N"/>
    <property type="match status" value="1"/>
</dbReference>
<dbReference type="SMART" id="SM00823">
    <property type="entry name" value="PKS_PP"/>
    <property type="match status" value="1"/>
</dbReference>
<feature type="region of interest" description="C-terminal hotdog fold" evidence="7">
    <location>
        <begin position="206"/>
        <end position="362"/>
    </location>
</feature>
<organism evidence="10 11">
    <name type="scientific">Aspergillus terreus (strain NIH 2624 / FGSC A1156)</name>
    <dbReference type="NCBI Taxonomy" id="341663"/>
    <lineage>
        <taxon>Eukaryota</taxon>
        <taxon>Fungi</taxon>
        <taxon>Dikarya</taxon>
        <taxon>Ascomycota</taxon>
        <taxon>Pezizomycotina</taxon>
        <taxon>Eurotiomycetes</taxon>
        <taxon>Eurotiomycetidae</taxon>
        <taxon>Eurotiales</taxon>
        <taxon>Aspergillaceae</taxon>
        <taxon>Aspergillus</taxon>
        <taxon>Aspergillus subgen. Circumdati</taxon>
    </lineage>
</organism>
<dbReference type="SUPFAM" id="SSF50129">
    <property type="entry name" value="GroES-like"/>
    <property type="match status" value="1"/>
</dbReference>
<gene>
    <name evidence="10" type="ORF">ATEG_03574</name>
</gene>
<dbReference type="InterPro" id="IPR020807">
    <property type="entry name" value="PKS_DH"/>
</dbReference>
<dbReference type="Gene3D" id="3.40.50.150">
    <property type="entry name" value="Vaccinia Virus protein VP39"/>
    <property type="match status" value="1"/>
</dbReference>
<dbReference type="Pfam" id="PF23114">
    <property type="entry name" value="NAD-bd_HRPKS_sdrA"/>
    <property type="match status" value="1"/>
</dbReference>
<dbReference type="GO" id="GO:0004312">
    <property type="term" value="F:fatty acid synthase activity"/>
    <property type="evidence" value="ECO:0007669"/>
    <property type="project" value="TreeGrafter"/>
</dbReference>
<keyword evidence="4" id="KW-0521">NADP</keyword>
<dbReference type="GO" id="GO:0006633">
    <property type="term" value="P:fatty acid biosynthetic process"/>
    <property type="evidence" value="ECO:0007669"/>
    <property type="project" value="TreeGrafter"/>
</dbReference>
<dbReference type="PROSITE" id="PS50075">
    <property type="entry name" value="CARRIER"/>
    <property type="match status" value="1"/>
</dbReference>
<protein>
    <submittedName>
        <fullName evidence="10">Uncharacterized protein</fullName>
    </submittedName>
</protein>
<dbReference type="PANTHER" id="PTHR43775">
    <property type="entry name" value="FATTY ACID SYNTHASE"/>
    <property type="match status" value="1"/>
</dbReference>
<dbReference type="SUPFAM" id="SSF47336">
    <property type="entry name" value="ACP-like"/>
    <property type="match status" value="1"/>
</dbReference>
<dbReference type="InterPro" id="IPR006162">
    <property type="entry name" value="Ppantetheine_attach_site"/>
</dbReference>
<evidence type="ECO:0000313" key="11">
    <source>
        <dbReference type="Proteomes" id="UP000007963"/>
    </source>
</evidence>
<dbReference type="InterPro" id="IPR050091">
    <property type="entry name" value="PKS_NRPS_Biosynth_Enz"/>
</dbReference>
<evidence type="ECO:0000256" key="7">
    <source>
        <dbReference type="PROSITE-ProRule" id="PRU01363"/>
    </source>
</evidence>
<dbReference type="OMA" id="RHYEADV"/>
<dbReference type="EMBL" id="CH476597">
    <property type="protein sequence ID" value="EAU36848.1"/>
    <property type="molecule type" value="Genomic_DNA"/>
</dbReference>
<dbReference type="InterPro" id="IPR029063">
    <property type="entry name" value="SAM-dependent_MTases_sf"/>
</dbReference>
<dbReference type="FunFam" id="3.40.50.720:FF:000209">
    <property type="entry name" value="Polyketide synthase Pks12"/>
    <property type="match status" value="1"/>
</dbReference>
<reference evidence="11" key="1">
    <citation type="submission" date="2005-09" db="EMBL/GenBank/DDBJ databases">
        <title>Annotation of the Aspergillus terreus NIH2624 genome.</title>
        <authorList>
            <person name="Birren B.W."/>
            <person name="Lander E.S."/>
            <person name="Galagan J.E."/>
            <person name="Nusbaum C."/>
            <person name="Devon K."/>
            <person name="Henn M."/>
            <person name="Ma L.-J."/>
            <person name="Jaffe D.B."/>
            <person name="Butler J."/>
            <person name="Alvarez P."/>
            <person name="Gnerre S."/>
            <person name="Grabherr M."/>
            <person name="Kleber M."/>
            <person name="Mauceli E.W."/>
            <person name="Brockman W."/>
            <person name="Rounsley S."/>
            <person name="Young S.K."/>
            <person name="LaButti K."/>
            <person name="Pushparaj V."/>
            <person name="DeCaprio D."/>
            <person name="Crawford M."/>
            <person name="Koehrsen M."/>
            <person name="Engels R."/>
            <person name="Montgomery P."/>
            <person name="Pearson M."/>
            <person name="Howarth C."/>
            <person name="Larson L."/>
            <person name="Luoma S."/>
            <person name="White J."/>
            <person name="Alvarado L."/>
            <person name="Kodira C.D."/>
            <person name="Zeng Q."/>
            <person name="Oleary S."/>
            <person name="Yandava C."/>
            <person name="Denning D.W."/>
            <person name="Nierman W.C."/>
            <person name="Milne T."/>
            <person name="Madden K."/>
        </authorList>
    </citation>
    <scope>NUCLEOTIDE SEQUENCE [LARGE SCALE GENOMIC DNA]</scope>
    <source>
        <strain evidence="11">NIH 2624 / FGSC A1156</strain>
    </source>
</reference>
<proteinExistence type="predicted"/>
<dbReference type="RefSeq" id="XP_001212752.1">
    <property type="nucleotide sequence ID" value="XM_001212752.1"/>
</dbReference>
<evidence type="ECO:0000259" key="9">
    <source>
        <dbReference type="PROSITE" id="PS52019"/>
    </source>
</evidence>
<evidence type="ECO:0000256" key="3">
    <source>
        <dbReference type="ARBA" id="ARBA00022679"/>
    </source>
</evidence>
<dbReference type="CDD" id="cd02440">
    <property type="entry name" value="AdoMet_MTases"/>
    <property type="match status" value="1"/>
</dbReference>
<dbReference type="InterPro" id="IPR036291">
    <property type="entry name" value="NAD(P)-bd_dom_sf"/>
</dbReference>
<feature type="domain" description="Carrier" evidence="8">
    <location>
        <begin position="1547"/>
        <end position="1624"/>
    </location>
</feature>
<dbReference type="InterPro" id="IPR020806">
    <property type="entry name" value="PKS_PP-bd"/>
</dbReference>
<dbReference type="SMART" id="SM00829">
    <property type="entry name" value="PKS_ER"/>
    <property type="match status" value="1"/>
</dbReference>
<dbReference type="OrthoDB" id="329835at2759"/>
<dbReference type="PROSITE" id="PS52019">
    <property type="entry name" value="PKS_MFAS_DH"/>
    <property type="match status" value="1"/>
</dbReference>
<dbReference type="InterPro" id="IPR036736">
    <property type="entry name" value="ACP-like_sf"/>
</dbReference>
<evidence type="ECO:0000256" key="2">
    <source>
        <dbReference type="ARBA" id="ARBA00022553"/>
    </source>
</evidence>
<dbReference type="InterPro" id="IPR011032">
    <property type="entry name" value="GroES-like_sf"/>
</dbReference>
<dbReference type="PROSITE" id="PS00012">
    <property type="entry name" value="PHOSPHOPANTETHEINE"/>
    <property type="match status" value="1"/>
</dbReference>
<dbReference type="InterPro" id="IPR056501">
    <property type="entry name" value="NAD-bd_HRPKS_sdrA"/>
</dbReference>
<dbReference type="Gene3D" id="3.90.180.10">
    <property type="entry name" value="Medium-chain alcohol dehydrogenases, catalytic domain"/>
    <property type="match status" value="1"/>
</dbReference>
<dbReference type="eggNOG" id="KOG1202">
    <property type="taxonomic scope" value="Eukaryota"/>
</dbReference>
<evidence type="ECO:0000256" key="5">
    <source>
        <dbReference type="ARBA" id="ARBA00023268"/>
    </source>
</evidence>
<dbReference type="Pfam" id="PF08242">
    <property type="entry name" value="Methyltransf_12"/>
    <property type="match status" value="1"/>
</dbReference>
<dbReference type="Pfam" id="PF08659">
    <property type="entry name" value="KR"/>
    <property type="match status" value="1"/>
</dbReference>
<keyword evidence="3" id="KW-0808">Transferase</keyword>